<comment type="caution">
    <text evidence="2">The sequence shown here is derived from an EMBL/GenBank/DDBJ whole genome shotgun (WGS) entry which is preliminary data.</text>
</comment>
<evidence type="ECO:0000313" key="3">
    <source>
        <dbReference type="Proteomes" id="UP000037035"/>
    </source>
</evidence>
<dbReference type="VEuPathDB" id="FungiDB:VP01_3225g1"/>
<protein>
    <submittedName>
        <fullName evidence="2">Putative signal peptide protein</fullName>
    </submittedName>
</protein>
<feature type="signal peptide" evidence="1">
    <location>
        <begin position="1"/>
        <end position="22"/>
    </location>
</feature>
<gene>
    <name evidence="2" type="ORF">VP01_3225g1</name>
</gene>
<evidence type="ECO:0000313" key="2">
    <source>
        <dbReference type="EMBL" id="KNZ53492.1"/>
    </source>
</evidence>
<reference evidence="2 3" key="1">
    <citation type="submission" date="2015-08" db="EMBL/GenBank/DDBJ databases">
        <title>Next Generation Sequencing and Analysis of the Genome of Puccinia sorghi L Schw, the Causal Agent of Maize Common Rust.</title>
        <authorList>
            <person name="Rochi L."/>
            <person name="Burguener G."/>
            <person name="Darino M."/>
            <person name="Turjanski A."/>
            <person name="Kreff E."/>
            <person name="Dieguez M.J."/>
            <person name="Sacco F."/>
        </authorList>
    </citation>
    <scope>NUCLEOTIDE SEQUENCE [LARGE SCALE GENOMIC DNA]</scope>
    <source>
        <strain evidence="2 3">RO10H11247</strain>
    </source>
</reference>
<accession>A0A0L6UZ39</accession>
<keyword evidence="1" id="KW-0732">Signal</keyword>
<sequence>MLSSCCFLFILVIGHFAPWLNLSPQDCPPLIHLKFLNQNLNSKCQKWSPGVLSLFFFHLLILLCVRSLHFLDVDNQPVGKFPCFLNYNVWVFNMLPTGFEGTPQDVPTMPVYFVDCKAMHCIILISFPHTFNNLKHSGIVYFRLNVINLPFLGVSLNQKVMTQKRAKCIDFQFRKKKHPESQLIKLMKNNLNFKHFVPRPTLAARVLKVRPIPGIMGTSGGSHLQTRNWKIQCCMLTPDQEHKSKRAKIKTEKWSRKLAFRVVQSGKEKAERKITRGGGVNFDQQYLRTSQAKKWIEGRRCTASDWRFAPSLRFGETVVKLDPAAACGALHRTRRVVVPGQGAGTSPCRLQALNDVLFYRLGAIFLSPHRQIIIMMSNLTWKLNSVDDIQTNIQPRKTKQITDIEHANSNEKQKNPTNDTYTSTNIYIMYIYM</sequence>
<dbReference type="EMBL" id="LAVV01008197">
    <property type="protein sequence ID" value="KNZ53492.1"/>
    <property type="molecule type" value="Genomic_DNA"/>
</dbReference>
<feature type="chain" id="PRO_5005568158" evidence="1">
    <location>
        <begin position="23"/>
        <end position="433"/>
    </location>
</feature>
<organism evidence="2 3">
    <name type="scientific">Puccinia sorghi</name>
    <dbReference type="NCBI Taxonomy" id="27349"/>
    <lineage>
        <taxon>Eukaryota</taxon>
        <taxon>Fungi</taxon>
        <taxon>Dikarya</taxon>
        <taxon>Basidiomycota</taxon>
        <taxon>Pucciniomycotina</taxon>
        <taxon>Pucciniomycetes</taxon>
        <taxon>Pucciniales</taxon>
        <taxon>Pucciniaceae</taxon>
        <taxon>Puccinia</taxon>
    </lineage>
</organism>
<name>A0A0L6UZ39_9BASI</name>
<proteinExistence type="predicted"/>
<keyword evidence="3" id="KW-1185">Reference proteome</keyword>
<dbReference type="AlphaFoldDB" id="A0A0L6UZ39"/>
<evidence type="ECO:0000256" key="1">
    <source>
        <dbReference type="SAM" id="SignalP"/>
    </source>
</evidence>
<dbReference type="Proteomes" id="UP000037035">
    <property type="component" value="Unassembled WGS sequence"/>
</dbReference>